<name>A0AAE0KJW2_9PEZI</name>
<dbReference type="Proteomes" id="UP001285441">
    <property type="component" value="Unassembled WGS sequence"/>
</dbReference>
<reference evidence="2" key="1">
    <citation type="journal article" date="2023" name="Mol. Phylogenet. Evol.">
        <title>Genome-scale phylogeny and comparative genomics of the fungal order Sordariales.</title>
        <authorList>
            <person name="Hensen N."/>
            <person name="Bonometti L."/>
            <person name="Westerberg I."/>
            <person name="Brannstrom I.O."/>
            <person name="Guillou S."/>
            <person name="Cros-Aarteil S."/>
            <person name="Calhoun S."/>
            <person name="Haridas S."/>
            <person name="Kuo A."/>
            <person name="Mondo S."/>
            <person name="Pangilinan J."/>
            <person name="Riley R."/>
            <person name="LaButti K."/>
            <person name="Andreopoulos B."/>
            <person name="Lipzen A."/>
            <person name="Chen C."/>
            <person name="Yan M."/>
            <person name="Daum C."/>
            <person name="Ng V."/>
            <person name="Clum A."/>
            <person name="Steindorff A."/>
            <person name="Ohm R.A."/>
            <person name="Martin F."/>
            <person name="Silar P."/>
            <person name="Natvig D.O."/>
            <person name="Lalanne C."/>
            <person name="Gautier V."/>
            <person name="Ament-Velasquez S.L."/>
            <person name="Kruys A."/>
            <person name="Hutchinson M.I."/>
            <person name="Powell A.J."/>
            <person name="Barry K."/>
            <person name="Miller A.N."/>
            <person name="Grigoriev I.V."/>
            <person name="Debuchy R."/>
            <person name="Gladieux P."/>
            <person name="Hiltunen Thoren M."/>
            <person name="Johannesson H."/>
        </authorList>
    </citation>
    <scope>NUCLEOTIDE SEQUENCE</scope>
    <source>
        <strain evidence="2">CBS 232.78</strain>
    </source>
</reference>
<reference evidence="2" key="2">
    <citation type="submission" date="2023-06" db="EMBL/GenBank/DDBJ databases">
        <authorList>
            <consortium name="Lawrence Berkeley National Laboratory"/>
            <person name="Haridas S."/>
            <person name="Hensen N."/>
            <person name="Bonometti L."/>
            <person name="Westerberg I."/>
            <person name="Brannstrom I.O."/>
            <person name="Guillou S."/>
            <person name="Cros-Aarteil S."/>
            <person name="Calhoun S."/>
            <person name="Kuo A."/>
            <person name="Mondo S."/>
            <person name="Pangilinan J."/>
            <person name="Riley R."/>
            <person name="LaButti K."/>
            <person name="Andreopoulos B."/>
            <person name="Lipzen A."/>
            <person name="Chen C."/>
            <person name="Yanf M."/>
            <person name="Daum C."/>
            <person name="Ng V."/>
            <person name="Clum A."/>
            <person name="Steindorff A."/>
            <person name="Ohm R."/>
            <person name="Martin F."/>
            <person name="Silar P."/>
            <person name="Natvig D."/>
            <person name="Lalanne C."/>
            <person name="Gautier V."/>
            <person name="Ament-velasquez S.L."/>
            <person name="Kruys A."/>
            <person name="Hutchinson M.I."/>
            <person name="Powell A.J."/>
            <person name="Barry K."/>
            <person name="Miller A.N."/>
            <person name="Grigoriev I.V."/>
            <person name="Debuchy R."/>
            <person name="Gladieux P."/>
            <person name="Thoren M.H."/>
            <person name="Johannesson H."/>
        </authorList>
    </citation>
    <scope>NUCLEOTIDE SEQUENCE</scope>
    <source>
        <strain evidence="2">CBS 232.78</strain>
    </source>
</reference>
<feature type="compositionally biased region" description="Low complexity" evidence="1">
    <location>
        <begin position="328"/>
        <end position="354"/>
    </location>
</feature>
<dbReference type="AlphaFoldDB" id="A0AAE0KJW2"/>
<protein>
    <submittedName>
        <fullName evidence="2">Uncharacterized protein</fullName>
    </submittedName>
</protein>
<feature type="compositionally biased region" description="Low complexity" evidence="1">
    <location>
        <begin position="179"/>
        <end position="191"/>
    </location>
</feature>
<accession>A0AAE0KJW2</accession>
<gene>
    <name evidence="2" type="ORF">B0H63DRAFT_524859</name>
</gene>
<comment type="caution">
    <text evidence="2">The sequence shown here is derived from an EMBL/GenBank/DDBJ whole genome shotgun (WGS) entry which is preliminary data.</text>
</comment>
<evidence type="ECO:0000313" key="3">
    <source>
        <dbReference type="Proteomes" id="UP001285441"/>
    </source>
</evidence>
<evidence type="ECO:0000256" key="1">
    <source>
        <dbReference type="SAM" id="MobiDB-lite"/>
    </source>
</evidence>
<organism evidence="2 3">
    <name type="scientific">Podospora didyma</name>
    <dbReference type="NCBI Taxonomy" id="330526"/>
    <lineage>
        <taxon>Eukaryota</taxon>
        <taxon>Fungi</taxon>
        <taxon>Dikarya</taxon>
        <taxon>Ascomycota</taxon>
        <taxon>Pezizomycotina</taxon>
        <taxon>Sordariomycetes</taxon>
        <taxon>Sordariomycetidae</taxon>
        <taxon>Sordariales</taxon>
        <taxon>Podosporaceae</taxon>
        <taxon>Podospora</taxon>
    </lineage>
</organism>
<proteinExistence type="predicted"/>
<feature type="compositionally biased region" description="Low complexity" evidence="1">
    <location>
        <begin position="364"/>
        <end position="379"/>
    </location>
</feature>
<dbReference type="EMBL" id="JAULSW010000006">
    <property type="protein sequence ID" value="KAK3377572.1"/>
    <property type="molecule type" value="Genomic_DNA"/>
</dbReference>
<feature type="region of interest" description="Disordered" evidence="1">
    <location>
        <begin position="179"/>
        <end position="203"/>
    </location>
</feature>
<sequence length="387" mass="42944">MEDNQQQQPRGFDALVDELTDAFAQILYNFSVPFSQWPTQETPILNLWTWVDRSREVREAELPERTGNRSPPWTHSAYVLYGRAYLVQASFFVERSPAWPPVPEGLDASTAITVARVRSSLRDKLVIKLVDKSWGMELPDVRGAYREISLAEANAWRRDFPDWFPPLLELVFLPAPANGQQQHGHDVNGNGHVNGNGANNGNGNEPTPIADALPQDIENWAQDEDGDITMGLLYWPDDGPAAQAEWLRTFLARHPITRDLVHWPEDPAGQAAWFERWNDLLPGPSAQLFNQPEEDDQEAASNFENLRNDPNADSNATLEELAANAQAAAERTFRWGSRSPPRPPGGSDAQNGNGFQNGNGVQNGSGAVRNVNGVQNGNGALSFDEDF</sequence>
<evidence type="ECO:0000313" key="2">
    <source>
        <dbReference type="EMBL" id="KAK3377572.1"/>
    </source>
</evidence>
<feature type="region of interest" description="Disordered" evidence="1">
    <location>
        <begin position="328"/>
        <end position="387"/>
    </location>
</feature>
<keyword evidence="3" id="KW-1185">Reference proteome</keyword>